<name>A0ABW1M8Q6_9ACTN</name>
<comment type="caution">
    <text evidence="2">The sequence shown here is derived from an EMBL/GenBank/DDBJ whole genome shotgun (WGS) entry which is preliminary data.</text>
</comment>
<evidence type="ECO:0000313" key="2">
    <source>
        <dbReference type="EMBL" id="MFC6060160.1"/>
    </source>
</evidence>
<dbReference type="Proteomes" id="UP001596242">
    <property type="component" value="Unassembled WGS sequence"/>
</dbReference>
<sequence length="163" mass="17437">MGNGHDDNALGQAQAAALVRAAVKNGLAPDRRHLDTAFGPILGAEIGSLIKRKEDAEAKEFARRISRRTAETQDRTPVADASIDLETAIRNAIAEAKIPGAAAKSANPPKSAEEIDPRAVLAEWAAKRRQLKGGSHPGYYIGAEQTDGSQPVYRRDEIPAAHR</sequence>
<feature type="compositionally biased region" description="Basic and acidic residues" evidence="1">
    <location>
        <begin position="153"/>
        <end position="163"/>
    </location>
</feature>
<gene>
    <name evidence="2" type="ORF">ACFP50_33620</name>
</gene>
<evidence type="ECO:0000256" key="1">
    <source>
        <dbReference type="SAM" id="MobiDB-lite"/>
    </source>
</evidence>
<protein>
    <submittedName>
        <fullName evidence="2">Uncharacterized protein</fullName>
    </submittedName>
</protein>
<accession>A0ABW1M8Q6</accession>
<proteinExistence type="predicted"/>
<organism evidence="2 3">
    <name type="scientific">Streptomyces pratens</name>
    <dbReference type="NCBI Taxonomy" id="887456"/>
    <lineage>
        <taxon>Bacteria</taxon>
        <taxon>Bacillati</taxon>
        <taxon>Actinomycetota</taxon>
        <taxon>Actinomycetes</taxon>
        <taxon>Kitasatosporales</taxon>
        <taxon>Streptomycetaceae</taxon>
        <taxon>Streptomyces</taxon>
    </lineage>
</organism>
<keyword evidence="3" id="KW-1185">Reference proteome</keyword>
<evidence type="ECO:0000313" key="3">
    <source>
        <dbReference type="Proteomes" id="UP001596242"/>
    </source>
</evidence>
<feature type="region of interest" description="Disordered" evidence="1">
    <location>
        <begin position="132"/>
        <end position="163"/>
    </location>
</feature>
<dbReference type="EMBL" id="JBHSPT010000108">
    <property type="protein sequence ID" value="MFC6060160.1"/>
    <property type="molecule type" value="Genomic_DNA"/>
</dbReference>
<dbReference type="RefSeq" id="WP_386405723.1">
    <property type="nucleotide sequence ID" value="NZ_JBHSPT010000108.1"/>
</dbReference>
<reference evidence="3" key="1">
    <citation type="journal article" date="2019" name="Int. J. Syst. Evol. Microbiol.">
        <title>The Global Catalogue of Microorganisms (GCM) 10K type strain sequencing project: providing services to taxonomists for standard genome sequencing and annotation.</title>
        <authorList>
            <consortium name="The Broad Institute Genomics Platform"/>
            <consortium name="The Broad Institute Genome Sequencing Center for Infectious Disease"/>
            <person name="Wu L."/>
            <person name="Ma J."/>
        </authorList>
    </citation>
    <scope>NUCLEOTIDE SEQUENCE [LARGE SCALE GENOMIC DNA]</scope>
    <source>
        <strain evidence="3">JCM 12763</strain>
    </source>
</reference>